<dbReference type="EMBL" id="AABYWZ010000041">
    <property type="protein sequence ID" value="EAJ5682238.1"/>
    <property type="molecule type" value="Genomic_DNA"/>
</dbReference>
<proteinExistence type="predicted"/>
<name>A0A7U8BI52_CAMLA</name>
<dbReference type="Proteomes" id="UP000556298">
    <property type="component" value="Unassembled WGS sequence"/>
</dbReference>
<protein>
    <recommendedName>
        <fullName evidence="3">DUF2972 domain-containing protein</fullName>
    </recommendedName>
</protein>
<accession>A0A7U8BI52</accession>
<reference evidence="1 2" key="1">
    <citation type="submission" date="2018-05" db="EMBL/GenBank/DDBJ databases">
        <authorList>
            <consortium name="PulseNet: The National Subtyping Network for Foodborne Disease Surveillance"/>
            <person name="Tarr C.L."/>
            <person name="Trees E."/>
            <person name="Katz L.S."/>
            <person name="Carleton-Romer H.A."/>
            <person name="Stroika S."/>
            <person name="Kucerova Z."/>
            <person name="Roache K.F."/>
            <person name="Sabol A.L."/>
            <person name="Besser J."/>
            <person name="Gerner-Smidt P."/>
        </authorList>
    </citation>
    <scope>NUCLEOTIDE SEQUENCE [LARGE SCALE GENOMIC DNA]</scope>
    <source>
        <strain evidence="1 2">2016D-0268</strain>
    </source>
</reference>
<gene>
    <name evidence="1" type="ORF">BXA13_08010</name>
</gene>
<dbReference type="AlphaFoldDB" id="A0A7U8BI52"/>
<comment type="caution">
    <text evidence="1">The sequence shown here is derived from an EMBL/GenBank/DDBJ whole genome shotgun (WGS) entry which is preliminary data.</text>
</comment>
<evidence type="ECO:0008006" key="3">
    <source>
        <dbReference type="Google" id="ProtNLM"/>
    </source>
</evidence>
<evidence type="ECO:0000313" key="1">
    <source>
        <dbReference type="EMBL" id="EAJ5682238.1"/>
    </source>
</evidence>
<organism evidence="1 2">
    <name type="scientific">Campylobacter lari</name>
    <dbReference type="NCBI Taxonomy" id="201"/>
    <lineage>
        <taxon>Bacteria</taxon>
        <taxon>Pseudomonadati</taxon>
        <taxon>Campylobacterota</taxon>
        <taxon>Epsilonproteobacteria</taxon>
        <taxon>Campylobacterales</taxon>
        <taxon>Campylobacteraceae</taxon>
        <taxon>Campylobacter</taxon>
    </lineage>
</organism>
<sequence>MLNPYSAVNIVKSSLEYNLGCCMINCFNNRVGYLSLLKQLRSIKSRYINIKNPLSKVKINQCLDYHFAHVILHGNEVNLGKRIIKTNFNHLKLIFLYNTFNLKFKKKIINSSISWKLSSNINNNIDFIFLTSHCTGHYSLQSYLNKILNSNNTGSSCYSYKAYYKDIVKYNYNFISIAEFDQDYFKFASTINTKTNFLILVRDPISALKSAMNFTFLPPNAHNRVICDFNDLDKIIRLIQYPFHNANQINISNIKNYILSETYHNHLCIQNTLFNCIKNNFKNIFFY</sequence>
<evidence type="ECO:0000313" key="2">
    <source>
        <dbReference type="Proteomes" id="UP000556298"/>
    </source>
</evidence>